<name>A0A4U9HW85_9ENTR</name>
<protein>
    <submittedName>
        <fullName evidence="2">Thiol:disulfide interchange protein DsbG</fullName>
    </submittedName>
</protein>
<evidence type="ECO:0000259" key="1">
    <source>
        <dbReference type="Pfam" id="PF10411"/>
    </source>
</evidence>
<dbReference type="Gene3D" id="3.40.30.10">
    <property type="entry name" value="Glutaredoxin"/>
    <property type="match status" value="1"/>
</dbReference>
<dbReference type="Pfam" id="PF10411">
    <property type="entry name" value="DsbC_N"/>
    <property type="match status" value="1"/>
</dbReference>
<organism evidence="2 3">
    <name type="scientific">Leclercia adecarboxylata</name>
    <dbReference type="NCBI Taxonomy" id="83655"/>
    <lineage>
        <taxon>Bacteria</taxon>
        <taxon>Pseudomonadati</taxon>
        <taxon>Pseudomonadota</taxon>
        <taxon>Gammaproteobacteria</taxon>
        <taxon>Enterobacterales</taxon>
        <taxon>Enterobacteriaceae</taxon>
        <taxon>Leclercia</taxon>
    </lineage>
</organism>
<sequence>MLCCLQGNWSQPSAEIEQFLRRYGASGIPFNAIFGPSLPQGHVLPSLLSKDALLTTLTKANASPSPDFTGGKIMKKILSLLTLLMSATTQAQTTDLPEPVKQMEKQGIEIIKPFSAPGGVEGWLGKYQDMGVTLYLTPDKKHVISGYMYDAQGNNLSEKTINDEIYIPAGREMWKQLTAAPGITEGSADAKCQVVVFADPFCPYCNKFWHQAQPFIKDKSISTKTLLVGVIRPDSAQYAAAVLAAKDPAKVWYDLESSDGKIKPALKGNTPA</sequence>
<accession>A0A4U9HW85</accession>
<dbReference type="InterPro" id="IPR036249">
    <property type="entry name" value="Thioredoxin-like_sf"/>
</dbReference>
<dbReference type="AlphaFoldDB" id="A0A4U9HW85"/>
<evidence type="ECO:0000313" key="3">
    <source>
        <dbReference type="Proteomes" id="UP000310719"/>
    </source>
</evidence>
<dbReference type="EMBL" id="LR590464">
    <property type="protein sequence ID" value="VTP68814.1"/>
    <property type="molecule type" value="Genomic_DNA"/>
</dbReference>
<proteinExistence type="predicted"/>
<dbReference type="SUPFAM" id="SSF54423">
    <property type="entry name" value="DsbC/DsbG N-terminal domain-like"/>
    <property type="match status" value="1"/>
</dbReference>
<dbReference type="Gene3D" id="3.10.450.70">
    <property type="entry name" value="Disulphide bond isomerase, DsbC/G, N-terminal"/>
    <property type="match status" value="1"/>
</dbReference>
<dbReference type="PANTHER" id="PTHR35272:SF4">
    <property type="entry name" value="THIOL:DISULFIDE INTERCHANGE PROTEIN DSBG"/>
    <property type="match status" value="1"/>
</dbReference>
<dbReference type="Proteomes" id="UP000310719">
    <property type="component" value="Chromosome"/>
</dbReference>
<dbReference type="NCBIfam" id="NF008657">
    <property type="entry name" value="PRK11657.1"/>
    <property type="match status" value="1"/>
</dbReference>
<evidence type="ECO:0000313" key="2">
    <source>
        <dbReference type="EMBL" id="VTP68814.1"/>
    </source>
</evidence>
<dbReference type="STRING" id="83655.APT61_10325"/>
<gene>
    <name evidence="2" type="primary">dsbG</name>
    <name evidence="2" type="ORF">NCTC13032_03743</name>
</gene>
<dbReference type="SUPFAM" id="SSF52833">
    <property type="entry name" value="Thioredoxin-like"/>
    <property type="match status" value="1"/>
</dbReference>
<dbReference type="GO" id="GO:0042597">
    <property type="term" value="C:periplasmic space"/>
    <property type="evidence" value="ECO:0007669"/>
    <property type="project" value="InterPro"/>
</dbReference>
<dbReference type="InterPro" id="IPR018950">
    <property type="entry name" value="DiS-bond_isomerase_DsbC/G_N"/>
</dbReference>
<reference evidence="2 3" key="1">
    <citation type="submission" date="2019-05" db="EMBL/GenBank/DDBJ databases">
        <authorList>
            <consortium name="Pathogen Informatics"/>
        </authorList>
    </citation>
    <scope>NUCLEOTIDE SEQUENCE [LARGE SCALE GENOMIC DNA]</scope>
    <source>
        <strain evidence="2 3">NCTC13032</strain>
    </source>
</reference>
<dbReference type="PANTHER" id="PTHR35272">
    <property type="entry name" value="THIOL:DISULFIDE INTERCHANGE PROTEIN DSBC-RELATED"/>
    <property type="match status" value="1"/>
</dbReference>
<dbReference type="InterPro" id="IPR051470">
    <property type="entry name" value="Thiol:disulfide_interchange"/>
</dbReference>
<dbReference type="InterPro" id="IPR009094">
    <property type="entry name" value="DiS-bond_isomerase_DsbC/G_N_sf"/>
</dbReference>
<feature type="domain" description="Disulphide bond isomerase DsbC/G N-terminal" evidence="1">
    <location>
        <begin position="99"/>
        <end position="158"/>
    </location>
</feature>